<dbReference type="PIRSF" id="PIRSF005962">
    <property type="entry name" value="Pept_M20D_amidohydro"/>
    <property type="match status" value="1"/>
</dbReference>
<protein>
    <submittedName>
        <fullName evidence="3">M20 family metallopeptidase</fullName>
    </submittedName>
</protein>
<keyword evidence="4" id="KW-1185">Reference proteome</keyword>
<dbReference type="PANTHER" id="PTHR11014">
    <property type="entry name" value="PEPTIDASE M20 FAMILY MEMBER"/>
    <property type="match status" value="1"/>
</dbReference>
<evidence type="ECO:0000313" key="3">
    <source>
        <dbReference type="EMBL" id="MFD1144044.1"/>
    </source>
</evidence>
<accession>A0ABW3QLD2</accession>
<reference evidence="4" key="1">
    <citation type="journal article" date="2019" name="Int. J. Syst. Evol. Microbiol.">
        <title>The Global Catalogue of Microorganisms (GCM) 10K type strain sequencing project: providing services to taxonomists for standard genome sequencing and annotation.</title>
        <authorList>
            <consortium name="The Broad Institute Genomics Platform"/>
            <consortium name="The Broad Institute Genome Sequencing Center for Infectious Disease"/>
            <person name="Wu L."/>
            <person name="Ma J."/>
        </authorList>
    </citation>
    <scope>NUCLEOTIDE SEQUENCE [LARGE SCALE GENOMIC DNA]</scope>
    <source>
        <strain evidence="4">CCUG 55608</strain>
    </source>
</reference>
<dbReference type="Proteomes" id="UP001597116">
    <property type="component" value="Unassembled WGS sequence"/>
</dbReference>
<dbReference type="Gene3D" id="3.30.70.360">
    <property type="match status" value="1"/>
</dbReference>
<dbReference type="NCBIfam" id="TIGR01891">
    <property type="entry name" value="amidohydrolases"/>
    <property type="match status" value="1"/>
</dbReference>
<dbReference type="InterPro" id="IPR011650">
    <property type="entry name" value="Peptidase_M20_dimer"/>
</dbReference>
<comment type="caution">
    <text evidence="3">The sequence shown here is derived from an EMBL/GenBank/DDBJ whole genome shotgun (WGS) entry which is preliminary data.</text>
</comment>
<dbReference type="RefSeq" id="WP_265993423.1">
    <property type="nucleotide sequence ID" value="NZ_CP110973.1"/>
</dbReference>
<dbReference type="CDD" id="cd03886">
    <property type="entry name" value="M20_Acy1"/>
    <property type="match status" value="1"/>
</dbReference>
<dbReference type="PANTHER" id="PTHR11014:SF63">
    <property type="entry name" value="METALLOPEPTIDASE, PUTATIVE (AFU_ORTHOLOGUE AFUA_6G09600)-RELATED"/>
    <property type="match status" value="1"/>
</dbReference>
<dbReference type="Gene3D" id="3.40.630.10">
    <property type="entry name" value="Zn peptidases"/>
    <property type="match status" value="1"/>
</dbReference>
<dbReference type="SUPFAM" id="SSF53187">
    <property type="entry name" value="Zn-dependent exopeptidases"/>
    <property type="match status" value="1"/>
</dbReference>
<organism evidence="3 4">
    <name type="scientific">Larkinella insperata</name>
    <dbReference type="NCBI Taxonomy" id="332158"/>
    <lineage>
        <taxon>Bacteria</taxon>
        <taxon>Pseudomonadati</taxon>
        <taxon>Bacteroidota</taxon>
        <taxon>Cytophagia</taxon>
        <taxon>Cytophagales</taxon>
        <taxon>Spirosomataceae</taxon>
        <taxon>Larkinella</taxon>
    </lineage>
</organism>
<dbReference type="InterPro" id="IPR036264">
    <property type="entry name" value="Bact_exopeptidase_dim_dom"/>
</dbReference>
<dbReference type="InterPro" id="IPR002933">
    <property type="entry name" value="Peptidase_M20"/>
</dbReference>
<evidence type="ECO:0000259" key="2">
    <source>
        <dbReference type="Pfam" id="PF07687"/>
    </source>
</evidence>
<keyword evidence="1" id="KW-0378">Hydrolase</keyword>
<feature type="domain" description="Peptidase M20 dimerisation" evidence="2">
    <location>
        <begin position="195"/>
        <end position="285"/>
    </location>
</feature>
<gene>
    <name evidence="3" type="ORF">ACFQ4C_23160</name>
</gene>
<dbReference type="EMBL" id="JBHTLP010000019">
    <property type="protein sequence ID" value="MFD1144044.1"/>
    <property type="molecule type" value="Genomic_DNA"/>
</dbReference>
<dbReference type="SUPFAM" id="SSF55031">
    <property type="entry name" value="Bacterial exopeptidase dimerisation domain"/>
    <property type="match status" value="1"/>
</dbReference>
<evidence type="ECO:0000256" key="1">
    <source>
        <dbReference type="ARBA" id="ARBA00022801"/>
    </source>
</evidence>
<evidence type="ECO:0000313" key="4">
    <source>
        <dbReference type="Proteomes" id="UP001597116"/>
    </source>
</evidence>
<name>A0ABW3QLD2_9BACT</name>
<dbReference type="InterPro" id="IPR017439">
    <property type="entry name" value="Amidohydrolase"/>
</dbReference>
<proteinExistence type="predicted"/>
<dbReference type="Pfam" id="PF07687">
    <property type="entry name" value="M20_dimer"/>
    <property type="match status" value="1"/>
</dbReference>
<dbReference type="Pfam" id="PF01546">
    <property type="entry name" value="Peptidase_M20"/>
    <property type="match status" value="1"/>
</dbReference>
<sequence>MKEQIKNLARQYAADMIANRRHLHANPELSFHEYNTAQFVAEQLKAIGLTPQEGVAGTGLVALVEGRGGAAAENRVVGLRADMDALPIHEANDVPYKSTVEGVMHACGHDVHTASLLGTARILHQLRDQFEGTVKLVFQPAEEKAPGGASLMIKDGVLENPAPASMIGQHVAPNVPVGKIGFREGMYMASTDELYLTVIGKGGHGAMPDQLIDPVLIASHIIVALQQIISRNRKPANPSVLSFGRFIADGVTNVIPNEVTIEGTFRCMDEEWREDGLRRMKKMAEGMAEAMGARCEFTVVRGYPFLKNHPELTRRMRSAATDYMGTDNVINLDLWMAGEDFAFYSQVVDSCFYRLGTRNEERGIISGVHTPTFDIDESALEIGAGLMSWLAVEELKMKR</sequence>